<feature type="compositionally biased region" description="Polar residues" evidence="1">
    <location>
        <begin position="230"/>
        <end position="240"/>
    </location>
</feature>
<feature type="compositionally biased region" description="Low complexity" evidence="1">
    <location>
        <begin position="143"/>
        <end position="157"/>
    </location>
</feature>
<proteinExistence type="predicted"/>
<organism evidence="2 3">
    <name type="scientific">Armillaria ostoyae</name>
    <name type="common">Armillaria root rot fungus</name>
    <dbReference type="NCBI Taxonomy" id="47428"/>
    <lineage>
        <taxon>Eukaryota</taxon>
        <taxon>Fungi</taxon>
        <taxon>Dikarya</taxon>
        <taxon>Basidiomycota</taxon>
        <taxon>Agaricomycotina</taxon>
        <taxon>Agaricomycetes</taxon>
        <taxon>Agaricomycetidae</taxon>
        <taxon>Agaricales</taxon>
        <taxon>Marasmiineae</taxon>
        <taxon>Physalacriaceae</taxon>
        <taxon>Armillaria</taxon>
    </lineage>
</organism>
<dbReference type="Proteomes" id="UP000219338">
    <property type="component" value="Unassembled WGS sequence"/>
</dbReference>
<accession>A0A284SB97</accession>
<feature type="region of interest" description="Disordered" evidence="1">
    <location>
        <begin position="227"/>
        <end position="257"/>
    </location>
</feature>
<evidence type="ECO:0000313" key="2">
    <source>
        <dbReference type="EMBL" id="SJL18265.1"/>
    </source>
</evidence>
<gene>
    <name evidence="2" type="ORF">ARMOST_21850</name>
</gene>
<reference evidence="3" key="1">
    <citation type="journal article" date="2017" name="Nat. Ecol. Evol.">
        <title>Genome expansion and lineage-specific genetic innovations in the forest pathogenic fungi Armillaria.</title>
        <authorList>
            <person name="Sipos G."/>
            <person name="Prasanna A.N."/>
            <person name="Walter M.C."/>
            <person name="O'Connor E."/>
            <person name="Balint B."/>
            <person name="Krizsan K."/>
            <person name="Kiss B."/>
            <person name="Hess J."/>
            <person name="Varga T."/>
            <person name="Slot J."/>
            <person name="Riley R."/>
            <person name="Boka B."/>
            <person name="Rigling D."/>
            <person name="Barry K."/>
            <person name="Lee J."/>
            <person name="Mihaltcheva S."/>
            <person name="LaButti K."/>
            <person name="Lipzen A."/>
            <person name="Waldron R."/>
            <person name="Moloney N.M."/>
            <person name="Sperisen C."/>
            <person name="Kredics L."/>
            <person name="Vagvoelgyi C."/>
            <person name="Patrignani A."/>
            <person name="Fitzpatrick D."/>
            <person name="Nagy I."/>
            <person name="Doyle S."/>
            <person name="Anderson J.B."/>
            <person name="Grigoriev I.V."/>
            <person name="Gueldener U."/>
            <person name="Muensterkoetter M."/>
            <person name="Nagy L.G."/>
        </authorList>
    </citation>
    <scope>NUCLEOTIDE SEQUENCE [LARGE SCALE GENOMIC DNA]</scope>
    <source>
        <strain evidence="3">C18/9</strain>
    </source>
</reference>
<dbReference type="OrthoDB" id="3096644at2759"/>
<dbReference type="AlphaFoldDB" id="A0A284SB97"/>
<evidence type="ECO:0000313" key="3">
    <source>
        <dbReference type="Proteomes" id="UP000219338"/>
    </source>
</evidence>
<feature type="region of interest" description="Disordered" evidence="1">
    <location>
        <begin position="202"/>
        <end position="221"/>
    </location>
</feature>
<protein>
    <submittedName>
        <fullName evidence="2">Uncharacterized protein</fullName>
    </submittedName>
</protein>
<keyword evidence="3" id="KW-1185">Reference proteome</keyword>
<evidence type="ECO:0000256" key="1">
    <source>
        <dbReference type="SAM" id="MobiDB-lite"/>
    </source>
</evidence>
<name>A0A284SB97_ARMOS</name>
<dbReference type="EMBL" id="FUEG01000056">
    <property type="protein sequence ID" value="SJL18265.1"/>
    <property type="molecule type" value="Genomic_DNA"/>
</dbReference>
<feature type="compositionally biased region" description="Polar residues" evidence="1">
    <location>
        <begin position="202"/>
        <end position="217"/>
    </location>
</feature>
<feature type="region of interest" description="Disordered" evidence="1">
    <location>
        <begin position="108"/>
        <end position="186"/>
    </location>
</feature>
<sequence length="356" mass="38823">MTSRSPPEVSWPFSFAASGMSIPPEEAEKIFGVRIDMTYLSTVYEMGAFPVNSIHAMCGFNPILDEADIRSYFGLFPLEIFSGSNDDITATINEAQTNSTVEMFDPFESQADSDNDENAEIRGIPYCNSHTGSNISAGEDHSSGSNTSSSTFISEASEYSEESRARWFGNPDVQLPPPGDRWKNSLNASSTATMNQDTTMLSLDSAAPSPSYTSNSAFVPEADPAADTSHIAQHPNSSTAVPPATGKRMRTEYNPPPQPVKVGIKNIAWSKDVTSEVRATISEVMGSAADGVTTLPSFYAMRGGQREIVLFAYFIAPSIDWARWFCTTWNQMVASTIWRDSSAFYEIMQGVEDMDG</sequence>